<dbReference type="InterPro" id="IPR003347">
    <property type="entry name" value="JmjC_dom"/>
</dbReference>
<evidence type="ECO:0000313" key="3">
    <source>
        <dbReference type="Proteomes" id="UP000006512"/>
    </source>
</evidence>
<keyword evidence="3" id="KW-1185">Reference proteome</keyword>
<proteinExistence type="predicted"/>
<feature type="domain" description="JmjC" evidence="1">
    <location>
        <begin position="99"/>
        <end position="270"/>
    </location>
</feature>
<dbReference type="PANTHER" id="PTHR12461:SF105">
    <property type="entry name" value="HYPOXIA-INDUCIBLE FACTOR 1-ALPHA INHIBITOR"/>
    <property type="match status" value="1"/>
</dbReference>
<dbReference type="STRING" id="715226.ABI_25200"/>
<sequence length="335" mass="37021">MSAGRIAEITGIDLDTFKREVAPGDRPVVLRGTVADWPSVQAAQQSDEAFARYLTRFYNGSPVHLMLGPPEIDGRLFMTPDLRGLNFDVRQGDFAQTLDALLRLRDAPRPPAIYMGAATVSGFLPGFTADNSLSLVAPDLVPNLWLGNRITVGPHNDIPDNIACVVAGRRRFRLFPPDQYGNLYVGPLELTPAGRPASLVDVRAPDLERFPRYAEALAASQVAELEPGDALFIPSMWWHSVESLTPFNALVNYWWPASPKDAAAPEAALIHALMTLADLPKRQRDAWKSVFDHHVFRDSSDPVEHIAPHARGLLGPRTPDTVDAMRELIRRSLNR</sequence>
<dbReference type="AlphaFoldDB" id="F4QP48"/>
<gene>
    <name evidence="2" type="ORF">ABI_25200</name>
</gene>
<evidence type="ECO:0000313" key="2">
    <source>
        <dbReference type="EMBL" id="EGF91106.1"/>
    </source>
</evidence>
<dbReference type="OrthoDB" id="479699at2"/>
<accession>F4QP48</accession>
<evidence type="ECO:0000259" key="1">
    <source>
        <dbReference type="PROSITE" id="PS51184"/>
    </source>
</evidence>
<dbReference type="PROSITE" id="PS51184">
    <property type="entry name" value="JMJC"/>
    <property type="match status" value="1"/>
</dbReference>
<dbReference type="Proteomes" id="UP000006512">
    <property type="component" value="Unassembled WGS sequence"/>
</dbReference>
<dbReference type="PANTHER" id="PTHR12461">
    <property type="entry name" value="HYPOXIA-INDUCIBLE FACTOR 1 ALPHA INHIBITOR-RELATED"/>
    <property type="match status" value="1"/>
</dbReference>
<dbReference type="SUPFAM" id="SSF51197">
    <property type="entry name" value="Clavaminate synthase-like"/>
    <property type="match status" value="1"/>
</dbReference>
<organism evidence="2 3">
    <name type="scientific">Asticcacaulis biprosthecium C19</name>
    <dbReference type="NCBI Taxonomy" id="715226"/>
    <lineage>
        <taxon>Bacteria</taxon>
        <taxon>Pseudomonadati</taxon>
        <taxon>Pseudomonadota</taxon>
        <taxon>Alphaproteobacteria</taxon>
        <taxon>Caulobacterales</taxon>
        <taxon>Caulobacteraceae</taxon>
        <taxon>Asticcacaulis</taxon>
    </lineage>
</organism>
<dbReference type="HOGENOM" id="CLU_825764_0_0_5"/>
<dbReference type="EMBL" id="GL883078">
    <property type="protein sequence ID" value="EGF91106.1"/>
    <property type="molecule type" value="Genomic_DNA"/>
</dbReference>
<reference evidence="3" key="1">
    <citation type="submission" date="2011-03" db="EMBL/GenBank/DDBJ databases">
        <title>Draft genome sequence of Brevundimonas diminuta.</title>
        <authorList>
            <person name="Brown P.J.B."/>
            <person name="Buechlein A."/>
            <person name="Hemmerich C."/>
            <person name="Brun Y.V."/>
        </authorList>
    </citation>
    <scope>NUCLEOTIDE SEQUENCE [LARGE SCALE GENOMIC DNA]</scope>
    <source>
        <strain evidence="3">C19</strain>
    </source>
</reference>
<dbReference type="SMART" id="SM00558">
    <property type="entry name" value="JmjC"/>
    <property type="match status" value="1"/>
</dbReference>
<dbReference type="Gene3D" id="2.60.120.650">
    <property type="entry name" value="Cupin"/>
    <property type="match status" value="1"/>
</dbReference>
<dbReference type="RefSeq" id="WP_006273294.1">
    <property type="nucleotide sequence ID" value="NZ_GL883078.1"/>
</dbReference>
<protein>
    <submittedName>
        <fullName evidence="2">Pass1 domain protein</fullName>
    </submittedName>
</protein>
<dbReference type="eggNOG" id="COG2850">
    <property type="taxonomic scope" value="Bacteria"/>
</dbReference>
<dbReference type="Pfam" id="PF13621">
    <property type="entry name" value="Cupin_8"/>
    <property type="match status" value="1"/>
</dbReference>
<dbReference type="InterPro" id="IPR041667">
    <property type="entry name" value="Cupin_8"/>
</dbReference>
<name>F4QP48_9CAUL</name>